<gene>
    <name evidence="2" type="ORF">D0T12_02900</name>
</gene>
<keyword evidence="3" id="KW-1185">Reference proteome</keyword>
<evidence type="ECO:0000313" key="3">
    <source>
        <dbReference type="Proteomes" id="UP000262882"/>
    </source>
</evidence>
<name>A0A372GP89_9ACTN</name>
<dbReference type="Proteomes" id="UP000262882">
    <property type="component" value="Unassembled WGS sequence"/>
</dbReference>
<comment type="caution">
    <text evidence="2">The sequence shown here is derived from an EMBL/GenBank/DDBJ whole genome shotgun (WGS) entry which is preliminary data.</text>
</comment>
<proteinExistence type="predicted"/>
<sequence>MEPGPGGVVEPQSPRCVRFGVRRDRCAHTHGRKDVREYVHITTIDVFVRKTHGQRHALLSHRPSRSSRTSVFIPVTGERRMQMTVWVEGATGKAGRRVVRALADAGVPVRAASRHPGAPSRGVVPVRFDWYDPSTWSSALGDADALFLKGLDADDDAAEVMTRLIAAAPNVRHVVLMSAVGVDRAPDETPRRAVESAVQNSGRRWTILRPNWFLQNFDEDEWVFAKALREEGALYASAGRSEVGFVDTRDIADAAVTVLTHDGHHGRGYTLTGPESVTFGHVADTLSKASGRPITHVDATPDQHRAYFARSGLSEDWVEHMVDLFALVRANVFARVSDDYQELTGNPPRTLEAYAKEMWSR</sequence>
<reference evidence="2 3" key="1">
    <citation type="submission" date="2018-08" db="EMBL/GenBank/DDBJ databases">
        <title>Actinomadura spongicola sp. nov., isolated from marine sponge Leucetta chagosensis.</title>
        <authorList>
            <person name="Li L."/>
            <person name="Lin H.W."/>
        </authorList>
    </citation>
    <scope>NUCLEOTIDE SEQUENCE [LARGE SCALE GENOMIC DNA]</scope>
    <source>
        <strain evidence="2 3">LHW52907</strain>
    </source>
</reference>
<protein>
    <submittedName>
        <fullName evidence="2">SDR family oxidoreductase</fullName>
    </submittedName>
</protein>
<accession>A0A372GP89</accession>
<dbReference type="InterPro" id="IPR016040">
    <property type="entry name" value="NAD(P)-bd_dom"/>
</dbReference>
<feature type="domain" description="NAD(P)-binding" evidence="1">
    <location>
        <begin position="89"/>
        <end position="261"/>
    </location>
</feature>
<evidence type="ECO:0000259" key="1">
    <source>
        <dbReference type="Pfam" id="PF13460"/>
    </source>
</evidence>
<dbReference type="Gene3D" id="3.40.50.720">
    <property type="entry name" value="NAD(P)-binding Rossmann-like Domain"/>
    <property type="match status" value="1"/>
</dbReference>
<dbReference type="AlphaFoldDB" id="A0A372GP89"/>
<dbReference type="PANTHER" id="PTHR43162:SF1">
    <property type="entry name" value="PRESTALK A DIFFERENTIATION PROTEIN A"/>
    <property type="match status" value="1"/>
</dbReference>
<dbReference type="SUPFAM" id="SSF51735">
    <property type="entry name" value="NAD(P)-binding Rossmann-fold domains"/>
    <property type="match status" value="1"/>
</dbReference>
<dbReference type="Gene3D" id="3.90.25.10">
    <property type="entry name" value="UDP-galactose 4-epimerase, domain 1"/>
    <property type="match status" value="1"/>
</dbReference>
<dbReference type="InterPro" id="IPR051604">
    <property type="entry name" value="Ergot_Alk_Oxidoreductase"/>
</dbReference>
<dbReference type="CDD" id="cd05269">
    <property type="entry name" value="TMR_SDR_a"/>
    <property type="match status" value="1"/>
</dbReference>
<dbReference type="InterPro" id="IPR036291">
    <property type="entry name" value="NAD(P)-bd_dom_sf"/>
</dbReference>
<dbReference type="Pfam" id="PF13460">
    <property type="entry name" value="NAD_binding_10"/>
    <property type="match status" value="1"/>
</dbReference>
<evidence type="ECO:0000313" key="2">
    <source>
        <dbReference type="EMBL" id="RFS87208.1"/>
    </source>
</evidence>
<organism evidence="2 3">
    <name type="scientific">Actinomadura spongiicola</name>
    <dbReference type="NCBI Taxonomy" id="2303421"/>
    <lineage>
        <taxon>Bacteria</taxon>
        <taxon>Bacillati</taxon>
        <taxon>Actinomycetota</taxon>
        <taxon>Actinomycetes</taxon>
        <taxon>Streptosporangiales</taxon>
        <taxon>Thermomonosporaceae</taxon>
        <taxon>Actinomadura</taxon>
    </lineage>
</organism>
<dbReference type="EMBL" id="QVNQ01000001">
    <property type="protein sequence ID" value="RFS87208.1"/>
    <property type="molecule type" value="Genomic_DNA"/>
</dbReference>
<dbReference type="PANTHER" id="PTHR43162">
    <property type="match status" value="1"/>
</dbReference>